<dbReference type="GO" id="GO:0070403">
    <property type="term" value="F:NAD+ binding"/>
    <property type="evidence" value="ECO:0007669"/>
    <property type="project" value="InterPro"/>
</dbReference>
<dbReference type="CTD" id="51547"/>
<feature type="region of interest" description="Disordered" evidence="16">
    <location>
        <begin position="328"/>
        <end position="364"/>
    </location>
</feature>
<dbReference type="EC" id="2.3.1.286" evidence="2"/>
<comment type="catalytic activity">
    <reaction evidence="13">
        <text>N(6)-propanoyl-L-lysyl-[protein] + NAD(+) + H2O = 3''-O-propanoyl-ADP-D-ribose + nicotinamide + L-lysyl-[protein]</text>
        <dbReference type="Rhea" id="RHEA:23500"/>
        <dbReference type="Rhea" id="RHEA-COMP:9752"/>
        <dbReference type="Rhea" id="RHEA-COMP:13758"/>
        <dbReference type="ChEBI" id="CHEBI:15377"/>
        <dbReference type="ChEBI" id="CHEBI:17154"/>
        <dbReference type="ChEBI" id="CHEBI:29969"/>
        <dbReference type="ChEBI" id="CHEBI:57540"/>
        <dbReference type="ChEBI" id="CHEBI:138019"/>
        <dbReference type="ChEBI" id="CHEBI:145015"/>
    </reaction>
    <physiologicalReaction direction="left-to-right" evidence="13">
        <dbReference type="Rhea" id="RHEA:23501"/>
    </physiologicalReaction>
</comment>
<feature type="domain" description="Deacetylase sirtuin-type" evidence="17">
    <location>
        <begin position="61"/>
        <end position="306"/>
    </location>
</feature>
<organism evidence="18 19">
    <name type="scientific">Bombyx mandarina</name>
    <name type="common">Wild silk moth</name>
    <name type="synonym">Wild silkworm</name>
    <dbReference type="NCBI Taxonomy" id="7092"/>
    <lineage>
        <taxon>Eukaryota</taxon>
        <taxon>Metazoa</taxon>
        <taxon>Ecdysozoa</taxon>
        <taxon>Arthropoda</taxon>
        <taxon>Hexapoda</taxon>
        <taxon>Insecta</taxon>
        <taxon>Pterygota</taxon>
        <taxon>Neoptera</taxon>
        <taxon>Endopterygota</taxon>
        <taxon>Lepidoptera</taxon>
        <taxon>Glossata</taxon>
        <taxon>Ditrysia</taxon>
        <taxon>Bombycoidea</taxon>
        <taxon>Bombycidae</taxon>
        <taxon>Bombycinae</taxon>
        <taxon>Bombyx</taxon>
    </lineage>
</organism>
<dbReference type="Proteomes" id="UP000504629">
    <property type="component" value="Unplaced"/>
</dbReference>
<feature type="binding site" evidence="15">
    <location>
        <position position="205"/>
    </location>
    <ligand>
        <name>Zn(2+)</name>
        <dbReference type="ChEBI" id="CHEBI:29105"/>
    </ligand>
</feature>
<evidence type="ECO:0000256" key="1">
    <source>
        <dbReference type="ARBA" id="ARBA00001947"/>
    </source>
</evidence>
<comment type="catalytic activity">
    <reaction evidence="12">
        <text>N(6)-succinyl-L-lysyl-[protein] + NAD(+) + H2O = 2''-O-succinyl-ADP-D-ribose + nicotinamide + L-lysyl-[protein]</text>
        <dbReference type="Rhea" id="RHEA:47668"/>
        <dbReference type="Rhea" id="RHEA-COMP:9752"/>
        <dbReference type="Rhea" id="RHEA-COMP:11877"/>
        <dbReference type="ChEBI" id="CHEBI:15377"/>
        <dbReference type="ChEBI" id="CHEBI:17154"/>
        <dbReference type="ChEBI" id="CHEBI:29969"/>
        <dbReference type="ChEBI" id="CHEBI:57540"/>
        <dbReference type="ChEBI" id="CHEBI:87830"/>
        <dbReference type="ChEBI" id="CHEBI:87832"/>
    </reaction>
    <physiologicalReaction direction="left-to-right" evidence="12">
        <dbReference type="Rhea" id="RHEA:47669"/>
    </physiologicalReaction>
</comment>
<comment type="similarity">
    <text evidence="8">Belongs to the sirtuin family. Class IV subfamily.</text>
</comment>
<keyword evidence="4" id="KW-0808">Transferase</keyword>
<proteinExistence type="inferred from homology"/>
<keyword evidence="5 15" id="KW-0479">Metal-binding</keyword>
<accession>A0A6J2JVY7</accession>
<feature type="compositionally biased region" description="Polar residues" evidence="16">
    <location>
        <begin position="14"/>
        <end position="30"/>
    </location>
</feature>
<evidence type="ECO:0000256" key="16">
    <source>
        <dbReference type="SAM" id="MobiDB-lite"/>
    </source>
</evidence>
<name>A0A6J2JVY7_BOMMA</name>
<evidence type="ECO:0000256" key="7">
    <source>
        <dbReference type="ARBA" id="ARBA00023027"/>
    </source>
</evidence>
<evidence type="ECO:0000256" key="3">
    <source>
        <dbReference type="ARBA" id="ARBA00022553"/>
    </source>
</evidence>
<dbReference type="GO" id="GO:0046872">
    <property type="term" value="F:metal ion binding"/>
    <property type="evidence" value="ECO:0007669"/>
    <property type="project" value="UniProtKB-KW"/>
</dbReference>
<dbReference type="GO" id="GO:0140861">
    <property type="term" value="P:DNA repair-dependent chromatin remodeling"/>
    <property type="evidence" value="ECO:0007669"/>
    <property type="project" value="UniProtKB-ARBA"/>
</dbReference>
<comment type="cofactor">
    <cofactor evidence="1">
        <name>Zn(2+)</name>
        <dbReference type="ChEBI" id="CHEBI:29105"/>
    </cofactor>
</comment>
<feature type="region of interest" description="Disordered" evidence="16">
    <location>
        <begin position="1"/>
        <end position="40"/>
    </location>
</feature>
<keyword evidence="6 15" id="KW-0862">Zinc</keyword>
<dbReference type="PROSITE" id="PS50305">
    <property type="entry name" value="SIRTUIN"/>
    <property type="match status" value="1"/>
</dbReference>
<dbReference type="GO" id="GO:0010468">
    <property type="term" value="P:regulation of gene expression"/>
    <property type="evidence" value="ECO:0007669"/>
    <property type="project" value="UniProtKB-ARBA"/>
</dbReference>
<evidence type="ECO:0000256" key="15">
    <source>
        <dbReference type="PROSITE-ProRule" id="PRU00236"/>
    </source>
</evidence>
<evidence type="ECO:0000256" key="6">
    <source>
        <dbReference type="ARBA" id="ARBA00022833"/>
    </source>
</evidence>
<dbReference type="PANTHER" id="PTHR11085">
    <property type="entry name" value="NAD-DEPENDENT PROTEIN DEACYLASE SIRTUIN-5, MITOCHONDRIAL-RELATED"/>
    <property type="match status" value="1"/>
</dbReference>
<gene>
    <name evidence="19" type="primary">LOC114244672</name>
</gene>
<reference evidence="19" key="1">
    <citation type="submission" date="2025-08" db="UniProtKB">
        <authorList>
            <consortium name="RefSeq"/>
        </authorList>
    </citation>
    <scope>IDENTIFICATION</scope>
    <source>
        <tissue evidence="19">Silk gland</tissue>
    </source>
</reference>
<dbReference type="GeneID" id="114244672"/>
<evidence type="ECO:0000259" key="17">
    <source>
        <dbReference type="PROSITE" id="PS50305"/>
    </source>
</evidence>
<dbReference type="Gene3D" id="3.40.50.1220">
    <property type="entry name" value="TPP-binding domain"/>
    <property type="match status" value="1"/>
</dbReference>
<evidence type="ECO:0000256" key="13">
    <source>
        <dbReference type="ARBA" id="ARBA00051399"/>
    </source>
</evidence>
<feature type="binding site" evidence="15">
    <location>
        <position position="202"/>
    </location>
    <ligand>
        <name>Zn(2+)</name>
        <dbReference type="ChEBI" id="CHEBI:29105"/>
    </ligand>
</feature>
<evidence type="ECO:0000313" key="19">
    <source>
        <dbReference type="RefSeq" id="XP_028032359.1"/>
    </source>
</evidence>
<dbReference type="GO" id="GO:0097372">
    <property type="term" value="F:histone H3K18 deacetylase activity, NAD-dependent"/>
    <property type="evidence" value="ECO:0007669"/>
    <property type="project" value="TreeGrafter"/>
</dbReference>
<dbReference type="InterPro" id="IPR026590">
    <property type="entry name" value="Ssirtuin_cat_dom"/>
</dbReference>
<keyword evidence="3" id="KW-0597">Phosphoprotein</keyword>
<evidence type="ECO:0000256" key="9">
    <source>
        <dbReference type="ARBA" id="ARBA00041832"/>
    </source>
</evidence>
<comment type="catalytic activity">
    <reaction evidence="11">
        <text>N(6)-decanoyl-L-lysyl-[protein] + NAD(+) + H2O = 2''-O-decanoyl-ADP-D-ribose + nicotinamide + L-lysyl-[protein]</text>
        <dbReference type="Rhea" id="RHEA:70631"/>
        <dbReference type="Rhea" id="RHEA-COMP:9752"/>
        <dbReference type="Rhea" id="RHEA-COMP:17932"/>
        <dbReference type="ChEBI" id="CHEBI:15377"/>
        <dbReference type="ChEBI" id="CHEBI:17154"/>
        <dbReference type="ChEBI" id="CHEBI:29969"/>
        <dbReference type="ChEBI" id="CHEBI:57540"/>
        <dbReference type="ChEBI" id="CHEBI:143222"/>
        <dbReference type="ChEBI" id="CHEBI:189688"/>
    </reaction>
    <physiologicalReaction direction="left-to-right" evidence="11">
        <dbReference type="Rhea" id="RHEA:70632"/>
    </physiologicalReaction>
</comment>
<feature type="region of interest" description="Disordered" evidence="16">
    <location>
        <begin position="485"/>
        <end position="505"/>
    </location>
</feature>
<feature type="binding site" evidence="15">
    <location>
        <position position="174"/>
    </location>
    <ligand>
        <name>Zn(2+)</name>
        <dbReference type="ChEBI" id="CHEBI:29105"/>
    </ligand>
</feature>
<evidence type="ECO:0000256" key="2">
    <source>
        <dbReference type="ARBA" id="ARBA00012928"/>
    </source>
</evidence>
<dbReference type="InterPro" id="IPR050134">
    <property type="entry name" value="NAD-dep_sirtuin_deacylases"/>
</dbReference>
<evidence type="ECO:0000256" key="4">
    <source>
        <dbReference type="ARBA" id="ARBA00022679"/>
    </source>
</evidence>
<feature type="active site" description="Proton acceptor" evidence="15">
    <location>
        <position position="166"/>
    </location>
</feature>
<feature type="region of interest" description="Disordered" evidence="16">
    <location>
        <begin position="397"/>
        <end position="465"/>
    </location>
</feature>
<dbReference type="Gene3D" id="2.20.28.200">
    <property type="match status" value="1"/>
</dbReference>
<dbReference type="GO" id="GO:0000785">
    <property type="term" value="C:chromatin"/>
    <property type="evidence" value="ECO:0007669"/>
    <property type="project" value="UniProtKB-ARBA"/>
</dbReference>
<dbReference type="FunFam" id="2.20.28.200:FF:000002">
    <property type="entry name" value="NAD-dependent deacetylase sirtuin-7"/>
    <property type="match status" value="1"/>
</dbReference>
<feature type="compositionally biased region" description="Basic and acidic residues" evidence="16">
    <location>
        <begin position="452"/>
        <end position="462"/>
    </location>
</feature>
<dbReference type="SMR" id="A0A6J2JVY7"/>
<evidence type="ECO:0000256" key="8">
    <source>
        <dbReference type="ARBA" id="ARBA00038170"/>
    </source>
</evidence>
<dbReference type="GO" id="GO:0005634">
    <property type="term" value="C:nucleus"/>
    <property type="evidence" value="ECO:0007669"/>
    <property type="project" value="TreeGrafter"/>
</dbReference>
<feature type="compositionally biased region" description="Pro residues" evidence="16">
    <location>
        <begin position="401"/>
        <end position="411"/>
    </location>
</feature>
<evidence type="ECO:0000256" key="5">
    <source>
        <dbReference type="ARBA" id="ARBA00022723"/>
    </source>
</evidence>
<protein>
    <recommendedName>
        <fullName evidence="2">protein acetyllysine N-acetyltransferase</fullName>
        <ecNumber evidence="2">2.3.1.286</ecNumber>
    </recommendedName>
    <alternativeName>
        <fullName evidence="10">Regulatory protein SIR2 homolog 7</fullName>
    </alternativeName>
    <alternativeName>
        <fullName evidence="9">SIR2-like protein 7</fullName>
    </alternativeName>
</protein>
<feature type="binding site" evidence="15">
    <location>
        <position position="177"/>
    </location>
    <ligand>
        <name>Zn(2+)</name>
        <dbReference type="ChEBI" id="CHEBI:29105"/>
    </ligand>
</feature>
<comment type="catalytic activity">
    <reaction evidence="14">
        <text>N(6)-glutaryl-L-lysyl-[protein] + NAD(+) + H2O = 2''-O-glutaryl-ADP-D-ribose + nicotinamide + L-lysyl-[protein]</text>
        <dbReference type="Rhea" id="RHEA:47664"/>
        <dbReference type="Rhea" id="RHEA-COMP:9752"/>
        <dbReference type="Rhea" id="RHEA-COMP:11875"/>
        <dbReference type="ChEBI" id="CHEBI:15377"/>
        <dbReference type="ChEBI" id="CHEBI:17154"/>
        <dbReference type="ChEBI" id="CHEBI:29969"/>
        <dbReference type="ChEBI" id="CHEBI:57540"/>
        <dbReference type="ChEBI" id="CHEBI:87828"/>
        <dbReference type="ChEBI" id="CHEBI:87829"/>
    </reaction>
    <physiologicalReaction direction="left-to-right" evidence="14">
        <dbReference type="Rhea" id="RHEA:47665"/>
    </physiologicalReaction>
</comment>
<evidence type="ECO:0000256" key="10">
    <source>
        <dbReference type="ARBA" id="ARBA00043038"/>
    </source>
</evidence>
<evidence type="ECO:0000256" key="11">
    <source>
        <dbReference type="ARBA" id="ARBA00050237"/>
    </source>
</evidence>
<dbReference type="SUPFAM" id="SSF52467">
    <property type="entry name" value="DHS-like NAD/FAD-binding domain"/>
    <property type="match status" value="1"/>
</dbReference>
<dbReference type="RefSeq" id="XP_028032359.1">
    <property type="nucleotide sequence ID" value="XM_028176558.1"/>
</dbReference>
<sequence>MKAMGGRGAVRSSARLSAETTQAPSTSNVPGTKVRPVAAAAAAAARRARAAERAREVEDSPRVLKEKCRRLARALRNAKHLVVYTGAGISTAADIPDYRGPHGVWTRLQRGESVGRVEVSRANPTFTHMALTALWARGALKFVVSQNCDGLHLRAGLPRRALAELHGNMFAELCAPCRKLYLRSFDTTERTARHRHGTRRLCHACGTELRDSIVHFGERGRAAWPLNWAGALRHAARADVVLCLGSSLKVLRRYGRLWRMHSAPSSRPALYIVNLQWTPKDSVAKLKINARCDTVMRQVARRLRLRVPRYDSPRDPVIWHAEPLAAPEAHTTRRSPLRDDPASDGSAYHTDASSPSASDSDEEVPLRRLADRLKAPTLKAFKVNLMSGEATILLRKEHAPSPSPSPAPHSPPRSATSELRRFRIRRRHTPPPTEPPHAHTPNTHPRLNGIEIKTERIKKEEELSNGTLGSRLRKLLEHDPLPLVKKEEDVKREPPDSKLNDIEPHEDRNGSLAAAIIARAVLLCRASLYSGFHTIISQPPATPTPPPSPAQCSWCEKHFGSRRCLWYGPPRETSLSARVWRKIKGRKYLCACCGDGEDGRTNGEETGGWYGKGYRKGRRRKR</sequence>
<dbReference type="InterPro" id="IPR029035">
    <property type="entry name" value="DHS-like_NAD/FAD-binding_dom"/>
</dbReference>
<evidence type="ECO:0000256" key="12">
    <source>
        <dbReference type="ARBA" id="ARBA00051105"/>
    </source>
</evidence>
<keyword evidence="18" id="KW-1185">Reference proteome</keyword>
<keyword evidence="7" id="KW-0520">NAD</keyword>
<dbReference type="FunFam" id="3.40.50.1220:FF:000038">
    <property type="entry name" value="NAD-dependent protein deacetylase sirtuin-6 isoform X2"/>
    <property type="match status" value="1"/>
</dbReference>
<dbReference type="InterPro" id="IPR003000">
    <property type="entry name" value="Sirtuin"/>
</dbReference>
<dbReference type="KEGG" id="bman:114244672"/>
<evidence type="ECO:0000313" key="18">
    <source>
        <dbReference type="Proteomes" id="UP000504629"/>
    </source>
</evidence>
<dbReference type="PANTHER" id="PTHR11085:SF1">
    <property type="entry name" value="NAD-DEPENDENT PROTEIN DEACETYLASE SIRTUIN-7"/>
    <property type="match status" value="1"/>
</dbReference>
<dbReference type="GO" id="GO:0035861">
    <property type="term" value="C:site of double-strand break"/>
    <property type="evidence" value="ECO:0007669"/>
    <property type="project" value="UniProtKB-ARBA"/>
</dbReference>
<dbReference type="OrthoDB" id="2919105at2759"/>
<evidence type="ECO:0000256" key="14">
    <source>
        <dbReference type="ARBA" id="ARBA00052763"/>
    </source>
</evidence>
<dbReference type="AlphaFoldDB" id="A0A6J2JVY7"/>
<dbReference type="Pfam" id="PF02146">
    <property type="entry name" value="SIR2"/>
    <property type="match status" value="1"/>
</dbReference>